<organism evidence="1 2">
    <name type="scientific">Capsulimonas corticalis</name>
    <dbReference type="NCBI Taxonomy" id="2219043"/>
    <lineage>
        <taxon>Bacteria</taxon>
        <taxon>Bacillati</taxon>
        <taxon>Armatimonadota</taxon>
        <taxon>Armatimonadia</taxon>
        <taxon>Capsulimonadales</taxon>
        <taxon>Capsulimonadaceae</taxon>
        <taxon>Capsulimonas</taxon>
    </lineage>
</organism>
<gene>
    <name evidence="1" type="ORF">CCAX7_40480</name>
</gene>
<dbReference type="InterPro" id="IPR006698">
    <property type="entry name" value="UPF0229"/>
</dbReference>
<sequence length="391" mass="44801">MTEPLYSVSTDAWDLHRRADRDRQRHNDKIKEVIRENLGDIIAQEDIITADRGKIVKVPVRGLELPHIRFDPYDRERVGQGPGGTKQGDIIARGPAEEQGQGTGKKAGQSPGVDYYEAEFSVDELAQMVFEDLALPNLEEKGVKQIMSESAVFNTITKKGIASNLDRKRTLLEAYRRNSRLGNSNKWEVRDEDKRFKNYDIVTEPQRNAVVFAMRDVSGSMGEFEAYICRSFYFWMLQFLKTKYTNTEIVFITCHTEAKEVTENQFFSLGDSGGTRMSSAYKMAIDIIEKRYNPREWNIYPFLFSDGYNWGDSECVELVKKMRDMCNLIGYGEIGSDGWQSTMGFAPLGQAYEEAFEHDQRVVLVKINDKQDVWPALKKFFAKGHPEVAAR</sequence>
<evidence type="ECO:0000313" key="2">
    <source>
        <dbReference type="Proteomes" id="UP000287394"/>
    </source>
</evidence>
<name>A0A402D4T8_9BACT</name>
<dbReference type="FunCoup" id="A0A402D4T8">
    <property type="interactions" value="6"/>
</dbReference>
<dbReference type="SUPFAM" id="SSF53300">
    <property type="entry name" value="vWA-like"/>
    <property type="match status" value="1"/>
</dbReference>
<dbReference type="KEGG" id="ccot:CCAX7_40480"/>
<dbReference type="OrthoDB" id="9788289at2"/>
<keyword evidence="2" id="KW-1185">Reference proteome</keyword>
<dbReference type="CDD" id="cd00198">
    <property type="entry name" value="vWFA"/>
    <property type="match status" value="1"/>
</dbReference>
<dbReference type="AlphaFoldDB" id="A0A402D4T8"/>
<dbReference type="EMBL" id="AP025739">
    <property type="protein sequence ID" value="BDI31997.1"/>
    <property type="molecule type" value="Genomic_DNA"/>
</dbReference>
<evidence type="ECO:0000313" key="1">
    <source>
        <dbReference type="EMBL" id="BDI31997.1"/>
    </source>
</evidence>
<dbReference type="RefSeq" id="WP_119324500.1">
    <property type="nucleotide sequence ID" value="NZ_AP025739.1"/>
</dbReference>
<reference evidence="1 2" key="1">
    <citation type="journal article" date="2019" name="Int. J. Syst. Evol. Microbiol.">
        <title>Capsulimonas corticalis gen. nov., sp. nov., an aerobic capsulated bacterium, of a novel bacterial order, Capsulimonadales ord. nov., of the class Armatimonadia of the phylum Armatimonadetes.</title>
        <authorList>
            <person name="Li J."/>
            <person name="Kudo C."/>
            <person name="Tonouchi A."/>
        </authorList>
    </citation>
    <scope>NUCLEOTIDE SEQUENCE [LARGE SCALE GENOMIC DNA]</scope>
    <source>
        <strain evidence="1 2">AX-7</strain>
    </source>
</reference>
<accession>A0A402D4T8</accession>
<dbReference type="Proteomes" id="UP000287394">
    <property type="component" value="Chromosome"/>
</dbReference>
<proteinExistence type="predicted"/>
<protein>
    <submittedName>
        <fullName evidence="1">Sporulation protein YhbH</fullName>
    </submittedName>
</protein>
<dbReference type="Pfam" id="PF04285">
    <property type="entry name" value="DUF444"/>
    <property type="match status" value="1"/>
</dbReference>
<dbReference type="PANTHER" id="PTHR30510:SF2">
    <property type="entry name" value="UPF0229 PROTEIN YEAH"/>
    <property type="match status" value="1"/>
</dbReference>
<dbReference type="PANTHER" id="PTHR30510">
    <property type="entry name" value="UPF0229 PROTEIN YEAH"/>
    <property type="match status" value="1"/>
</dbReference>
<dbReference type="InterPro" id="IPR036465">
    <property type="entry name" value="vWFA_dom_sf"/>
</dbReference>